<gene>
    <name evidence="2" type="ORF">BG844_25780</name>
</gene>
<name>A0A1K0FFB8_9ACTN</name>
<dbReference type="RefSeq" id="WP_071807961.1">
    <property type="nucleotide sequence ID" value="NZ_MEIA01000310.1"/>
</dbReference>
<dbReference type="Pfam" id="PF20680">
    <property type="entry name" value="DUF6817"/>
    <property type="match status" value="1"/>
</dbReference>
<keyword evidence="3" id="KW-1185">Reference proteome</keyword>
<comment type="caution">
    <text evidence="2">The sequence shown here is derived from an EMBL/GenBank/DDBJ whole genome shotgun (WGS) entry which is preliminary data.</text>
</comment>
<dbReference type="EMBL" id="MEIA01000310">
    <property type="protein sequence ID" value="OJF11529.1"/>
    <property type="molecule type" value="Genomic_DNA"/>
</dbReference>
<accession>A0A1K0FFB8</accession>
<dbReference type="InterPro" id="IPR049202">
    <property type="entry name" value="DUF6817"/>
</dbReference>
<protein>
    <recommendedName>
        <fullName evidence="1">DUF6817 domain-containing protein</fullName>
    </recommendedName>
</protein>
<feature type="domain" description="DUF6817" evidence="1">
    <location>
        <begin position="9"/>
        <end position="93"/>
    </location>
</feature>
<organism evidence="2 3">
    <name type="scientific">Couchioplanes caeruleus subsp. caeruleus</name>
    <dbReference type="NCBI Taxonomy" id="56427"/>
    <lineage>
        <taxon>Bacteria</taxon>
        <taxon>Bacillati</taxon>
        <taxon>Actinomycetota</taxon>
        <taxon>Actinomycetes</taxon>
        <taxon>Micromonosporales</taxon>
        <taxon>Micromonosporaceae</taxon>
        <taxon>Couchioplanes</taxon>
    </lineage>
</organism>
<dbReference type="AlphaFoldDB" id="A0A1K0FFB8"/>
<evidence type="ECO:0000313" key="2">
    <source>
        <dbReference type="EMBL" id="OJF11529.1"/>
    </source>
</evidence>
<reference evidence="2 3" key="1">
    <citation type="submission" date="2016-09" db="EMBL/GenBank/DDBJ databases">
        <title>Couchioplanes caeruleus draft genome sequence.</title>
        <authorList>
            <person name="Sheehan J."/>
            <person name="Caffrey P."/>
        </authorList>
    </citation>
    <scope>NUCLEOTIDE SEQUENCE [LARGE SCALE GENOMIC DNA]</scope>
    <source>
        <strain evidence="2 3">DSM 43634</strain>
    </source>
</reference>
<evidence type="ECO:0000259" key="1">
    <source>
        <dbReference type="Pfam" id="PF20680"/>
    </source>
</evidence>
<sequence length="176" mass="19251">MTTGDVKFWLRERGTETIDHPGGTLYAHLGRVHDRLAGFGHGPDVCLAGLAHAVYGTDGFDLTLLDPGDRAPLRHLVGERAEALVYLYGACDRSRTWKVLPENRQVWNRWTGVAAPLPDDLATGFADLSIVNELDVAEHDASVAQKHGPYFRSVFTTWQGLASEPVLAEASRVFAA</sequence>
<proteinExistence type="predicted"/>
<evidence type="ECO:0000313" key="3">
    <source>
        <dbReference type="Proteomes" id="UP000182486"/>
    </source>
</evidence>
<dbReference type="Proteomes" id="UP000182486">
    <property type="component" value="Unassembled WGS sequence"/>
</dbReference>